<dbReference type="AlphaFoldDB" id="A0A7C9E5Q9"/>
<reference evidence="2" key="1">
    <citation type="journal article" date="2013" name="J. Plant Res.">
        <title>Effect of fungi and light on seed germination of three Opuntia species from semiarid lands of central Mexico.</title>
        <authorList>
            <person name="Delgado-Sanchez P."/>
            <person name="Jimenez-Bremont J.F."/>
            <person name="Guerrero-Gonzalez Mde L."/>
            <person name="Flores J."/>
        </authorList>
    </citation>
    <scope>NUCLEOTIDE SEQUENCE</scope>
    <source>
        <tissue evidence="2">Cladode</tissue>
    </source>
</reference>
<feature type="compositionally biased region" description="Basic residues" evidence="1">
    <location>
        <begin position="82"/>
        <end position="91"/>
    </location>
</feature>
<feature type="compositionally biased region" description="Polar residues" evidence="1">
    <location>
        <begin position="72"/>
        <end position="81"/>
    </location>
</feature>
<protein>
    <submittedName>
        <fullName evidence="2">Uncharacterized protein</fullName>
    </submittedName>
</protein>
<accession>A0A7C9E5Q9</accession>
<sequence length="169" mass="19199">MDHCRQIRTGPLQNDHSLHNVLLEYHIHSLRHRSNYKATTYSIYSTHKQHYTLNRNEKPMVTLAENQTENYNPHTQTQHSNLHLRRPRSPPHSHIIQNGSTERAHMIASCVVIHTIESNAGPLSFGGEVNGSPLEARVRVTHVVEVMSLVPSKGHDGEWLLALVPARAH</sequence>
<name>A0A7C9E5Q9_OPUST</name>
<evidence type="ECO:0000256" key="1">
    <source>
        <dbReference type="SAM" id="MobiDB-lite"/>
    </source>
</evidence>
<dbReference type="EMBL" id="GISG01201762">
    <property type="protein sequence ID" value="MBA4658767.1"/>
    <property type="molecule type" value="Transcribed_RNA"/>
</dbReference>
<feature type="region of interest" description="Disordered" evidence="1">
    <location>
        <begin position="72"/>
        <end position="91"/>
    </location>
</feature>
<proteinExistence type="predicted"/>
<evidence type="ECO:0000313" key="2">
    <source>
        <dbReference type="EMBL" id="MBA4658767.1"/>
    </source>
</evidence>
<organism evidence="2">
    <name type="scientific">Opuntia streptacantha</name>
    <name type="common">Prickly pear cactus</name>
    <name type="synonym">Opuntia cardona</name>
    <dbReference type="NCBI Taxonomy" id="393608"/>
    <lineage>
        <taxon>Eukaryota</taxon>
        <taxon>Viridiplantae</taxon>
        <taxon>Streptophyta</taxon>
        <taxon>Embryophyta</taxon>
        <taxon>Tracheophyta</taxon>
        <taxon>Spermatophyta</taxon>
        <taxon>Magnoliopsida</taxon>
        <taxon>eudicotyledons</taxon>
        <taxon>Gunneridae</taxon>
        <taxon>Pentapetalae</taxon>
        <taxon>Caryophyllales</taxon>
        <taxon>Cactineae</taxon>
        <taxon>Cactaceae</taxon>
        <taxon>Opuntioideae</taxon>
        <taxon>Opuntia</taxon>
    </lineage>
</organism>
<reference evidence="2" key="2">
    <citation type="submission" date="2020-07" db="EMBL/GenBank/DDBJ databases">
        <authorList>
            <person name="Vera ALvarez R."/>
            <person name="Arias-Moreno D.M."/>
            <person name="Jimenez-Jacinto V."/>
            <person name="Jimenez-Bremont J.F."/>
            <person name="Swaminathan K."/>
            <person name="Moose S.P."/>
            <person name="Guerrero-Gonzalez M.L."/>
            <person name="Marino-Ramirez L."/>
            <person name="Landsman D."/>
            <person name="Rodriguez-Kessler M."/>
            <person name="Delgado-Sanchez P."/>
        </authorList>
    </citation>
    <scope>NUCLEOTIDE SEQUENCE</scope>
    <source>
        <tissue evidence="2">Cladode</tissue>
    </source>
</reference>